<dbReference type="OrthoDB" id="163768at2"/>
<feature type="domain" description="SAF" evidence="1">
    <location>
        <begin position="41"/>
        <end position="103"/>
    </location>
</feature>
<dbReference type="CDD" id="cd11614">
    <property type="entry name" value="SAF_CpaB_FlgA_like"/>
    <property type="match status" value="1"/>
</dbReference>
<dbReference type="SMART" id="SM00858">
    <property type="entry name" value="SAF"/>
    <property type="match status" value="1"/>
</dbReference>
<dbReference type="STRING" id="525904.Tter_1021"/>
<reference evidence="3" key="1">
    <citation type="journal article" date="2010" name="Stand. Genomic Sci.">
        <title>Complete genome sequence of 'Thermobaculum terrenum' type strain (YNP1).</title>
        <authorList>
            <person name="Kiss H."/>
            <person name="Cleland D."/>
            <person name="Lapidus A."/>
            <person name="Lucas S."/>
            <person name="Glavina Del Rio T."/>
            <person name="Nolan M."/>
            <person name="Tice H."/>
            <person name="Han C."/>
            <person name="Goodwin L."/>
            <person name="Pitluck S."/>
            <person name="Liolios K."/>
            <person name="Ivanova N."/>
            <person name="Mavromatis K."/>
            <person name="Ovchinnikova G."/>
            <person name="Pati A."/>
            <person name="Chen A."/>
            <person name="Palaniappan K."/>
            <person name="Land M."/>
            <person name="Hauser L."/>
            <person name="Chang Y."/>
            <person name="Jeffries C."/>
            <person name="Lu M."/>
            <person name="Brettin T."/>
            <person name="Detter J."/>
            <person name="Goker M."/>
            <person name="Tindall B."/>
            <person name="Beck B."/>
            <person name="McDermott T."/>
            <person name="Woyke T."/>
            <person name="Bristow J."/>
            <person name="Eisen J."/>
            <person name="Markowitz V."/>
            <person name="Hugenholtz P."/>
            <person name="Kyrpides N."/>
            <person name="Klenk H."/>
            <person name="Cheng J."/>
        </authorList>
    </citation>
    <scope>NUCLEOTIDE SEQUENCE [LARGE SCALE GENOMIC DNA]</scope>
    <source>
        <strain evidence="3">ATCC BAA-798 / YNP1</strain>
    </source>
</reference>
<dbReference type="Gene3D" id="3.90.1210.10">
    <property type="entry name" value="Antifreeze-like/N-acetylneuraminic acid synthase C-terminal domain"/>
    <property type="match status" value="1"/>
</dbReference>
<dbReference type="InterPro" id="IPR013974">
    <property type="entry name" value="SAF"/>
</dbReference>
<dbReference type="AlphaFoldDB" id="D1CG81"/>
<name>D1CG81_THET1</name>
<dbReference type="NCBIfam" id="TIGR03177">
    <property type="entry name" value="pilus_cpaB"/>
    <property type="match status" value="1"/>
</dbReference>
<dbReference type="KEGG" id="ttr:Tter_1021"/>
<sequence length="258" mass="27266">MRKRIGILLMIVGLALAAFAGLTVINVTRAAREAKPVIKQVQVVVAAQDIAQGSPITASMLETKPFPADFAPSEAVSSINDAVNRYSATNIVKGQIITRPLLSDTKQVGKLALSIPKGKVAFALPASDLLSGNGQIQPGDRVDVLVTFFVKMTSIGPDGQTSDEERATTQTTLQDLEVLDVLGTGAGSDGGNAKSPAVVLLVDPQQAVTLKLAKDSDKAVIDLALRGSSDDHKQHETDGETEDSVIVKYKFRKPEPVK</sequence>
<protein>
    <submittedName>
        <fullName evidence="2">Flp pilus assembly protein CpaB</fullName>
    </submittedName>
</protein>
<dbReference type="RefSeq" id="WP_012874972.1">
    <property type="nucleotide sequence ID" value="NC_013525.1"/>
</dbReference>
<dbReference type="Pfam" id="PF16976">
    <property type="entry name" value="RcpC"/>
    <property type="match status" value="1"/>
</dbReference>
<evidence type="ECO:0000313" key="2">
    <source>
        <dbReference type="EMBL" id="ACZ41937.1"/>
    </source>
</evidence>
<dbReference type="eggNOG" id="COG3745">
    <property type="taxonomic scope" value="Bacteria"/>
</dbReference>
<accession>D1CG81</accession>
<organism evidence="2 3">
    <name type="scientific">Thermobaculum terrenum (strain ATCC BAA-798 / CCMEE 7001 / YNP1)</name>
    <dbReference type="NCBI Taxonomy" id="525904"/>
    <lineage>
        <taxon>Bacteria</taxon>
        <taxon>Bacillati</taxon>
        <taxon>Chloroflexota</taxon>
        <taxon>Chloroflexia</taxon>
        <taxon>Candidatus Thermobaculales</taxon>
        <taxon>Candidatus Thermobaculaceae</taxon>
        <taxon>Thermobaculum</taxon>
    </lineage>
</organism>
<dbReference type="Proteomes" id="UP000000323">
    <property type="component" value="Chromosome 1"/>
</dbReference>
<gene>
    <name evidence="2" type="ordered locus">Tter_1021</name>
</gene>
<evidence type="ECO:0000313" key="3">
    <source>
        <dbReference type="Proteomes" id="UP000000323"/>
    </source>
</evidence>
<dbReference type="InterPro" id="IPR017592">
    <property type="entry name" value="Pilus_assmbl_Flp-typ_CpaB"/>
</dbReference>
<dbReference type="InterPro" id="IPR031571">
    <property type="entry name" value="RcpC_dom"/>
</dbReference>
<dbReference type="HOGENOM" id="CLU_057068_0_0_0"/>
<dbReference type="Pfam" id="PF08666">
    <property type="entry name" value="SAF"/>
    <property type="match status" value="1"/>
</dbReference>
<keyword evidence="3" id="KW-1185">Reference proteome</keyword>
<dbReference type="EMBL" id="CP001825">
    <property type="protein sequence ID" value="ACZ41937.1"/>
    <property type="molecule type" value="Genomic_DNA"/>
</dbReference>
<proteinExistence type="predicted"/>
<evidence type="ECO:0000259" key="1">
    <source>
        <dbReference type="SMART" id="SM00858"/>
    </source>
</evidence>